<keyword evidence="2 5" id="KW-0378">Hydrolase</keyword>
<dbReference type="PANTHER" id="PTHR40111:SF1">
    <property type="entry name" value="CEPHALOSPORIN-C DEACETYLASE"/>
    <property type="match status" value="1"/>
</dbReference>
<evidence type="ECO:0000256" key="6">
    <source>
        <dbReference type="SAM" id="SignalP"/>
    </source>
</evidence>
<dbReference type="PANTHER" id="PTHR40111">
    <property type="entry name" value="CEPHALOSPORIN-C DEACETYLASE"/>
    <property type="match status" value="1"/>
</dbReference>
<dbReference type="InterPro" id="IPR008391">
    <property type="entry name" value="AXE1_dom"/>
</dbReference>
<evidence type="ECO:0000256" key="2">
    <source>
        <dbReference type="ARBA" id="ARBA00022801"/>
    </source>
</evidence>
<evidence type="ECO:0000259" key="7">
    <source>
        <dbReference type="PROSITE" id="PS51764"/>
    </source>
</evidence>
<dbReference type="InterPro" id="IPR000805">
    <property type="entry name" value="Glyco_hydro_26"/>
</dbReference>
<evidence type="ECO:0000313" key="9">
    <source>
        <dbReference type="Proteomes" id="UP000184280"/>
    </source>
</evidence>
<accession>A0A1M7FVA8</accession>
<dbReference type="PRINTS" id="PR00739">
    <property type="entry name" value="GLHYDRLASE26"/>
</dbReference>
<feature type="active site" description="Charge relay system" evidence="4">
    <location>
        <position position="388"/>
    </location>
</feature>
<keyword evidence="6" id="KW-0732">Signal</keyword>
<proteinExistence type="inferred from homology"/>
<dbReference type="InterPro" id="IPR017853">
    <property type="entry name" value="GH"/>
</dbReference>
<dbReference type="InterPro" id="IPR029058">
    <property type="entry name" value="AB_hydrolase_fold"/>
</dbReference>
<organism evidence="8 9">
    <name type="scientific">Xylanibacter ruminicola</name>
    <name type="common">Prevotella ruminicola</name>
    <dbReference type="NCBI Taxonomy" id="839"/>
    <lineage>
        <taxon>Bacteria</taxon>
        <taxon>Pseudomonadati</taxon>
        <taxon>Bacteroidota</taxon>
        <taxon>Bacteroidia</taxon>
        <taxon>Bacteroidales</taxon>
        <taxon>Prevotellaceae</taxon>
        <taxon>Xylanibacter</taxon>
    </lineage>
</organism>
<dbReference type="GO" id="GO:0016985">
    <property type="term" value="F:mannan endo-1,4-beta-mannosidase activity"/>
    <property type="evidence" value="ECO:0007669"/>
    <property type="project" value="InterPro"/>
</dbReference>
<reference evidence="8 9" key="1">
    <citation type="submission" date="2016-11" db="EMBL/GenBank/DDBJ databases">
        <authorList>
            <person name="Jaros S."/>
            <person name="Januszkiewicz K."/>
            <person name="Wedrychowicz H."/>
        </authorList>
    </citation>
    <scope>NUCLEOTIDE SEQUENCE [LARGE SCALE GENOMIC DNA]</scope>
    <source>
        <strain evidence="8 9">BPI-34</strain>
    </source>
</reference>
<dbReference type="Gene3D" id="3.40.50.1820">
    <property type="entry name" value="alpha/beta hydrolase"/>
    <property type="match status" value="1"/>
</dbReference>
<evidence type="ECO:0000256" key="5">
    <source>
        <dbReference type="PROSITE-ProRule" id="PRU01100"/>
    </source>
</evidence>
<dbReference type="SUPFAM" id="SSF51445">
    <property type="entry name" value="(Trans)glycosidases"/>
    <property type="match status" value="1"/>
</dbReference>
<dbReference type="AlphaFoldDB" id="A0A1M7FVA8"/>
<dbReference type="SUPFAM" id="SSF53474">
    <property type="entry name" value="alpha/beta-Hydrolases"/>
    <property type="match status" value="1"/>
</dbReference>
<feature type="active site" description="Charge relay system" evidence="4">
    <location>
        <position position="417"/>
    </location>
</feature>
<dbReference type="InterPro" id="IPR039069">
    <property type="entry name" value="CE7"/>
</dbReference>
<gene>
    <name evidence="8" type="ORF">SAMN04488494_1276</name>
</gene>
<dbReference type="Pfam" id="PF05448">
    <property type="entry name" value="AXE1"/>
    <property type="match status" value="1"/>
</dbReference>
<dbReference type="Proteomes" id="UP000184280">
    <property type="component" value="Unassembled WGS sequence"/>
</dbReference>
<evidence type="ECO:0000313" key="8">
    <source>
        <dbReference type="EMBL" id="SHM08062.1"/>
    </source>
</evidence>
<feature type="domain" description="GH26" evidence="7">
    <location>
        <begin position="438"/>
        <end position="765"/>
    </location>
</feature>
<dbReference type="GO" id="GO:0006080">
    <property type="term" value="P:substituted mannan metabolic process"/>
    <property type="evidence" value="ECO:0007669"/>
    <property type="project" value="InterPro"/>
</dbReference>
<name>A0A1M7FVA8_XYLRU</name>
<protein>
    <submittedName>
        <fullName evidence="8">Cephalosporin-C deacetylase</fullName>
    </submittedName>
</protein>
<feature type="active site" description="Nucleophile" evidence="4">
    <location>
        <position position="293"/>
    </location>
</feature>
<dbReference type="Gene3D" id="3.20.20.80">
    <property type="entry name" value="Glycosidases"/>
    <property type="match status" value="1"/>
</dbReference>
<dbReference type="RefSeq" id="WP_170857822.1">
    <property type="nucleotide sequence ID" value="NZ_FOLF01000012.1"/>
</dbReference>
<evidence type="ECO:0000256" key="4">
    <source>
        <dbReference type="PIRSR" id="PIRSR639069-1"/>
    </source>
</evidence>
<feature type="active site" description="Nucleophile" evidence="5">
    <location>
        <position position="700"/>
    </location>
</feature>
<evidence type="ECO:0000256" key="3">
    <source>
        <dbReference type="ARBA" id="ARBA00023295"/>
    </source>
</evidence>
<feature type="chain" id="PRO_5009925964" evidence="6">
    <location>
        <begin position="20"/>
        <end position="769"/>
    </location>
</feature>
<feature type="signal peptide" evidence="6">
    <location>
        <begin position="1"/>
        <end position="19"/>
    </location>
</feature>
<keyword evidence="3 5" id="KW-0326">Glycosidase</keyword>
<sequence>MKRLLTIIFSLTAVLMLQAQIRGNSVVVTVEPDHADWHYKTGEKVNFTVEVRQEGTLLKNVAIDYAMGPEMYQDIRKSVTLKDGSLKLQGTMAKPGFYRLDVTAHVNGVDYRGACGAAFNPEKLQPSTVMPEDFEQYWQQAIQEARKTDLNPTKRLLPERCTKDVNVYEVSFNNERWGSRTYGILCVPVREGKYPALLRVPGAGVRPYGGDVYTASQGVITLEIGIHGIPVTMEQGVYDNLANGALQGYWEFNMDNRDKHYYHHVIMGCIRAMDYIEQYTPWNGQKAGVTGSSQGGFLTLVTAGLDKRITCYAPVHAALCDHTNSLKGAACGWPHYFYNNVKIKKNKNVKIQELDNAKIETSRYYDGVNFARLIDEGQKGWFSFGYNDDVVPPTSAWATYNIVKGPKEIKPYQATWHFWHQEQWDTWEAWLLKELKSTTATKLADRLQTLQQKGYMAGHQDDPFYGIGWAYEDGKSDVKLTVGDYPAVMGFELGGIEMGDEKNLDSVPFTRIHDELLAHVKRGGIVTISWHPRNPLTGGTAWDVTSNQVVKSILPGGVMADKFKLWMMRVADFIESLKDEAGQPVPIIFRPWHENNGSWFWWGQKLCSDSEFKALWNLLQDYMNARGFSNLLWSYSPNLDGGWTLERFMQRYPGNDRVTLIGEDAYQWGTEQDFVSALNSDLTFLAKFAKDNGKLLAMTECGFKNTPDPTWFSRVLKPQMDQYPICYFLLWRNYEKEWFGPVPGTPSGKDYAKAFKNAPNVLFLKDIEQ</sequence>
<feature type="active site" description="Proton donor" evidence="5">
    <location>
        <position position="594"/>
    </location>
</feature>
<dbReference type="InterPro" id="IPR022790">
    <property type="entry name" value="GH26_dom"/>
</dbReference>
<dbReference type="PROSITE" id="PS51764">
    <property type="entry name" value="GH26"/>
    <property type="match status" value="1"/>
</dbReference>
<dbReference type="Pfam" id="PF02156">
    <property type="entry name" value="Glyco_hydro_26"/>
    <property type="match status" value="1"/>
</dbReference>
<dbReference type="GO" id="GO:0052689">
    <property type="term" value="F:carboxylic ester hydrolase activity"/>
    <property type="evidence" value="ECO:0007669"/>
    <property type="project" value="TreeGrafter"/>
</dbReference>
<evidence type="ECO:0000256" key="1">
    <source>
        <dbReference type="ARBA" id="ARBA00007754"/>
    </source>
</evidence>
<dbReference type="EMBL" id="FRCJ01000002">
    <property type="protein sequence ID" value="SHM08062.1"/>
    <property type="molecule type" value="Genomic_DNA"/>
</dbReference>
<comment type="similarity">
    <text evidence="1 5">Belongs to the glycosyl hydrolase 26 family.</text>
</comment>